<accession>A0A5B7LJL7</accession>
<protein>
    <submittedName>
        <fullName evidence="1">TypeVII secretion protein</fullName>
    </submittedName>
</protein>
<evidence type="ECO:0000313" key="1">
    <source>
        <dbReference type="EMBL" id="QBG82560.1"/>
    </source>
</evidence>
<dbReference type="EMBL" id="MH837996">
    <property type="protein sequence ID" value="QBG82560.1"/>
    <property type="molecule type" value="Genomic_DNA"/>
</dbReference>
<organism evidence="1">
    <name type="scientific">Papaver somniferum</name>
    <name type="common">Opium poppy</name>
    <dbReference type="NCBI Taxonomy" id="3469"/>
    <lineage>
        <taxon>Eukaryota</taxon>
        <taxon>Viridiplantae</taxon>
        <taxon>Streptophyta</taxon>
        <taxon>Embryophyta</taxon>
        <taxon>Tracheophyta</taxon>
        <taxon>Spermatophyta</taxon>
        <taxon>Magnoliopsida</taxon>
        <taxon>Ranunculales</taxon>
        <taxon>Papaveraceae</taxon>
        <taxon>Papaveroideae</taxon>
        <taxon>Papaver</taxon>
    </lineage>
</organism>
<dbReference type="AlphaFoldDB" id="A0A5B7LJL7"/>
<proteinExistence type="predicted"/>
<name>A0A5B7LJL7_PAPSO</name>
<sequence length="135" mass="15672">MHIRKRCGDKGSPCLIPLEVLKDGPGEPFRRIEKEANRSEISWSLGSGDFGYETYERMIKIFVEDGRAKKLLDGVDYIFSQKLPVSFKEARLKTIWAWSSPLIHIRDGVPNFFFSENNYQRGIFFGVYARIYDGR</sequence>
<reference evidence="1" key="1">
    <citation type="journal article" date="2019" name="Plant Physiol.">
        <title>Purine permease-type benzylisoquinoline alkaloid transporters in opium poppy.</title>
        <authorList>
            <person name="Dastmalchi M."/>
            <person name="Chang L."/>
            <person name="Chen R."/>
            <person name="Yu L."/>
            <person name="Chen X."/>
            <person name="Hagel J."/>
            <person name="Facchini P.J."/>
        </authorList>
    </citation>
    <scope>NUCLEOTIDE SEQUENCE</scope>
</reference>